<sequence>MVDLRPAGDAGVFGDARRGRPGIAIGHQALDGGVEQTVAHGGAALRLRAPRPSFADFCHSLAFVLLTFRLECYLTPPGGER</sequence>
<proteinExistence type="predicted"/>
<organism evidence="1 2">
    <name type="scientific">Mycobacterium cookii</name>
    <dbReference type="NCBI Taxonomy" id="1775"/>
    <lineage>
        <taxon>Bacteria</taxon>
        <taxon>Bacillati</taxon>
        <taxon>Actinomycetota</taxon>
        <taxon>Actinomycetes</taxon>
        <taxon>Mycobacteriales</taxon>
        <taxon>Mycobacteriaceae</taxon>
        <taxon>Mycobacterium</taxon>
    </lineage>
</organism>
<dbReference type="EMBL" id="AP022569">
    <property type="protein sequence ID" value="BBX44114.1"/>
    <property type="molecule type" value="Genomic_DNA"/>
</dbReference>
<dbReference type="AlphaFoldDB" id="A0A7I7KQS4"/>
<keyword evidence="2" id="KW-1185">Reference proteome</keyword>
<gene>
    <name evidence="1" type="ORF">MCOO_01290</name>
</gene>
<evidence type="ECO:0000313" key="2">
    <source>
        <dbReference type="Proteomes" id="UP000465866"/>
    </source>
</evidence>
<name>A0A7I7KQS4_9MYCO</name>
<dbReference type="Proteomes" id="UP000465866">
    <property type="component" value="Chromosome"/>
</dbReference>
<accession>A0A7I7KQS4</accession>
<dbReference type="KEGG" id="mcoo:MCOO_01290"/>
<protein>
    <submittedName>
        <fullName evidence="1">Uncharacterized protein</fullName>
    </submittedName>
</protein>
<evidence type="ECO:0000313" key="1">
    <source>
        <dbReference type="EMBL" id="BBX44114.1"/>
    </source>
</evidence>
<reference evidence="1 2" key="1">
    <citation type="journal article" date="2019" name="Emerg. Microbes Infect.">
        <title>Comprehensive subspecies identification of 175 nontuberculous mycobacteria species based on 7547 genomic profiles.</title>
        <authorList>
            <person name="Matsumoto Y."/>
            <person name="Kinjo T."/>
            <person name="Motooka D."/>
            <person name="Nabeya D."/>
            <person name="Jung N."/>
            <person name="Uechi K."/>
            <person name="Horii T."/>
            <person name="Iida T."/>
            <person name="Fujita J."/>
            <person name="Nakamura S."/>
        </authorList>
    </citation>
    <scope>NUCLEOTIDE SEQUENCE [LARGE SCALE GENOMIC DNA]</scope>
    <source>
        <strain evidence="1 2">JCM 12404</strain>
    </source>
</reference>